<name>A0ABT6ZZ97_9ACTN</name>
<evidence type="ECO:0000256" key="2">
    <source>
        <dbReference type="ARBA" id="ARBA00035108"/>
    </source>
</evidence>
<dbReference type="PANTHER" id="PTHR36852">
    <property type="entry name" value="PROTEIN GVPL 2"/>
    <property type="match status" value="1"/>
</dbReference>
<evidence type="ECO:0000256" key="3">
    <source>
        <dbReference type="ARBA" id="ARBA00035643"/>
    </source>
</evidence>
<evidence type="ECO:0000313" key="5">
    <source>
        <dbReference type="Proteomes" id="UP001214441"/>
    </source>
</evidence>
<accession>A0ABT6ZZ97</accession>
<dbReference type="EMBL" id="JANCPR020000020">
    <property type="protein sequence ID" value="MDJ1134370.1"/>
    <property type="molecule type" value="Genomic_DNA"/>
</dbReference>
<protein>
    <submittedName>
        <fullName evidence="4">GvpL/GvpF family gas vesicle protein</fullName>
    </submittedName>
</protein>
<dbReference type="Proteomes" id="UP001214441">
    <property type="component" value="Unassembled WGS sequence"/>
</dbReference>
<dbReference type="PANTHER" id="PTHR36852:SF1">
    <property type="entry name" value="PROTEIN GVPL 2"/>
    <property type="match status" value="1"/>
</dbReference>
<gene>
    <name evidence="4" type="ORF">NMN56_020860</name>
</gene>
<organism evidence="4 5">
    <name type="scientific">Streptomyces iconiensis</name>
    <dbReference type="NCBI Taxonomy" id="1384038"/>
    <lineage>
        <taxon>Bacteria</taxon>
        <taxon>Bacillati</taxon>
        <taxon>Actinomycetota</taxon>
        <taxon>Actinomycetes</taxon>
        <taxon>Kitasatosporales</taxon>
        <taxon>Streptomycetaceae</taxon>
        <taxon>Streptomyces</taxon>
    </lineage>
</organism>
<evidence type="ECO:0000256" key="1">
    <source>
        <dbReference type="ARBA" id="ARBA00022987"/>
    </source>
</evidence>
<comment type="caution">
    <text evidence="4">The sequence shown here is derived from an EMBL/GenBank/DDBJ whole genome shotgun (WGS) entry which is preliminary data.</text>
</comment>
<evidence type="ECO:0000313" key="4">
    <source>
        <dbReference type="EMBL" id="MDJ1134370.1"/>
    </source>
</evidence>
<keyword evidence="1" id="KW-0304">Gas vesicle</keyword>
<dbReference type="RefSeq" id="WP_274046543.1">
    <property type="nucleotide sequence ID" value="NZ_JANCPR020000020.1"/>
</dbReference>
<dbReference type="InterPro" id="IPR009430">
    <property type="entry name" value="GvpL/GvpF"/>
</dbReference>
<comment type="subcellular location">
    <subcellularLocation>
        <location evidence="2">Gas vesicle</location>
    </subcellularLocation>
</comment>
<proteinExistence type="inferred from homology"/>
<reference evidence="4 5" key="1">
    <citation type="submission" date="2023-05" db="EMBL/GenBank/DDBJ databases">
        <title>Streptantibioticus silvisoli sp. nov., acidotolerant actinomycetes 1 from pine litter.</title>
        <authorList>
            <person name="Swiecimska M."/>
            <person name="Golinska P."/>
            <person name="Sangal V."/>
            <person name="Wachnowicz B."/>
            <person name="Goodfellow M."/>
        </authorList>
    </citation>
    <scope>NUCLEOTIDE SEQUENCE [LARGE SCALE GENOMIC DNA]</scope>
    <source>
        <strain evidence="4 5">DSM 42109</strain>
    </source>
</reference>
<sequence length="260" mass="28479">MKSDAELRYVYAVTAPFPTALAGDLRGVGDTVPRTLRHGDLVAVLSDVPGDDFGEEPLRAHLEDLDWVSATARAHQAVVDALTAVTCPLPLRLATLYRDDEGVRRALEAGHAEFTETLARLDGRVEWGVKVYAEQPAPQPAEPARPAPTSGRDYLRSRRRAVTARENVLEEAEQLGRALHAALSGYAEDIRIYPAQNPKLSRIPGQNLLNAAYLVPRDTSEDFVARLDQLAGHDPNIRVELTGPWAPYSFAAAERATESR</sequence>
<keyword evidence="5" id="KW-1185">Reference proteome</keyword>
<dbReference type="Pfam" id="PF06386">
    <property type="entry name" value="GvpL_GvpF"/>
    <property type="match status" value="1"/>
</dbReference>
<comment type="similarity">
    <text evidence="3">Belongs to the gas vesicle GvpF/GvpL family.</text>
</comment>